<sequence length="155" mass="17456">MSFSLSPLILLLVVFTGEKNVAKEDSSLDFEGCCCCWKGSRANPSSSYFGLILVFPLYSYDKLRRANLVSRGQCYLFGFCSVHVDVMILWSMKNQLLSTCEDVEQRYWIGAPQQCSIKLGISIPRLAVHNQSNWDDMLIRSEYASFPSSTVNGNT</sequence>
<dbReference type="AlphaFoldDB" id="A0A4Y7J8E5"/>
<keyword evidence="3" id="KW-1185">Reference proteome</keyword>
<evidence type="ECO:0000313" key="2">
    <source>
        <dbReference type="EMBL" id="RZC55989.1"/>
    </source>
</evidence>
<feature type="signal peptide" evidence="1">
    <location>
        <begin position="1"/>
        <end position="22"/>
    </location>
</feature>
<reference evidence="2 3" key="1">
    <citation type="journal article" date="2018" name="Science">
        <title>The opium poppy genome and morphinan production.</title>
        <authorList>
            <person name="Guo L."/>
            <person name="Winzer T."/>
            <person name="Yang X."/>
            <person name="Li Y."/>
            <person name="Ning Z."/>
            <person name="He Z."/>
            <person name="Teodor R."/>
            <person name="Lu Y."/>
            <person name="Bowser T.A."/>
            <person name="Graham I.A."/>
            <person name="Ye K."/>
        </authorList>
    </citation>
    <scope>NUCLEOTIDE SEQUENCE [LARGE SCALE GENOMIC DNA]</scope>
    <source>
        <strain evidence="3">cv. HN1</strain>
        <tissue evidence="2">Leaves</tissue>
    </source>
</reference>
<protein>
    <submittedName>
        <fullName evidence="2">Uncharacterized protein</fullName>
    </submittedName>
</protein>
<dbReference type="EMBL" id="CM010717">
    <property type="protein sequence ID" value="RZC55989.1"/>
    <property type="molecule type" value="Genomic_DNA"/>
</dbReference>
<name>A0A4Y7J8E5_PAPSO</name>
<feature type="chain" id="PRO_5021187773" evidence="1">
    <location>
        <begin position="23"/>
        <end position="155"/>
    </location>
</feature>
<organism evidence="2 3">
    <name type="scientific">Papaver somniferum</name>
    <name type="common">Opium poppy</name>
    <dbReference type="NCBI Taxonomy" id="3469"/>
    <lineage>
        <taxon>Eukaryota</taxon>
        <taxon>Viridiplantae</taxon>
        <taxon>Streptophyta</taxon>
        <taxon>Embryophyta</taxon>
        <taxon>Tracheophyta</taxon>
        <taxon>Spermatophyta</taxon>
        <taxon>Magnoliopsida</taxon>
        <taxon>Ranunculales</taxon>
        <taxon>Papaveraceae</taxon>
        <taxon>Papaveroideae</taxon>
        <taxon>Papaver</taxon>
    </lineage>
</organism>
<dbReference type="Proteomes" id="UP000316621">
    <property type="component" value="Chromosome 3"/>
</dbReference>
<accession>A0A4Y7J8E5</accession>
<proteinExistence type="predicted"/>
<gene>
    <name evidence="2" type="ORF">C5167_014838</name>
</gene>
<evidence type="ECO:0000313" key="3">
    <source>
        <dbReference type="Proteomes" id="UP000316621"/>
    </source>
</evidence>
<keyword evidence="1" id="KW-0732">Signal</keyword>
<evidence type="ECO:0000256" key="1">
    <source>
        <dbReference type="SAM" id="SignalP"/>
    </source>
</evidence>
<dbReference type="Gramene" id="RZC55989">
    <property type="protein sequence ID" value="RZC55989"/>
    <property type="gene ID" value="C5167_014838"/>
</dbReference>